<dbReference type="OMA" id="PWTMQTP"/>
<proteinExistence type="predicted"/>
<name>A0A0L0C7V7_LUCCU</name>
<keyword evidence="2" id="KW-1185">Reference proteome</keyword>
<evidence type="ECO:0000313" key="1">
    <source>
        <dbReference type="EMBL" id="KNC27489.1"/>
    </source>
</evidence>
<reference evidence="1 2" key="1">
    <citation type="journal article" date="2015" name="Nat. Commun.">
        <title>Lucilia cuprina genome unlocks parasitic fly biology to underpin future interventions.</title>
        <authorList>
            <person name="Anstead C.A."/>
            <person name="Korhonen P.K."/>
            <person name="Young N.D."/>
            <person name="Hall R.S."/>
            <person name="Jex A.R."/>
            <person name="Murali S.C."/>
            <person name="Hughes D.S."/>
            <person name="Lee S.F."/>
            <person name="Perry T."/>
            <person name="Stroehlein A.J."/>
            <person name="Ansell B.R."/>
            <person name="Breugelmans B."/>
            <person name="Hofmann A."/>
            <person name="Qu J."/>
            <person name="Dugan S."/>
            <person name="Lee S.L."/>
            <person name="Chao H."/>
            <person name="Dinh H."/>
            <person name="Han Y."/>
            <person name="Doddapaneni H.V."/>
            <person name="Worley K.C."/>
            <person name="Muzny D.M."/>
            <person name="Ioannidis P."/>
            <person name="Waterhouse R.M."/>
            <person name="Zdobnov E.M."/>
            <person name="James P.J."/>
            <person name="Bagnall N.H."/>
            <person name="Kotze A.C."/>
            <person name="Gibbs R.A."/>
            <person name="Richards S."/>
            <person name="Batterham P."/>
            <person name="Gasser R.B."/>
        </authorList>
    </citation>
    <scope>NUCLEOTIDE SEQUENCE [LARGE SCALE GENOMIC DNA]</scope>
    <source>
        <strain evidence="1 2">LS</strain>
        <tissue evidence="1">Full body</tissue>
    </source>
</reference>
<dbReference type="OrthoDB" id="8035009at2759"/>
<dbReference type="Proteomes" id="UP000037069">
    <property type="component" value="Unassembled WGS sequence"/>
</dbReference>
<organism evidence="1 2">
    <name type="scientific">Lucilia cuprina</name>
    <name type="common">Green bottle fly</name>
    <name type="synonym">Australian sheep blowfly</name>
    <dbReference type="NCBI Taxonomy" id="7375"/>
    <lineage>
        <taxon>Eukaryota</taxon>
        <taxon>Metazoa</taxon>
        <taxon>Ecdysozoa</taxon>
        <taxon>Arthropoda</taxon>
        <taxon>Hexapoda</taxon>
        <taxon>Insecta</taxon>
        <taxon>Pterygota</taxon>
        <taxon>Neoptera</taxon>
        <taxon>Endopterygota</taxon>
        <taxon>Diptera</taxon>
        <taxon>Brachycera</taxon>
        <taxon>Muscomorpha</taxon>
        <taxon>Oestroidea</taxon>
        <taxon>Calliphoridae</taxon>
        <taxon>Luciliinae</taxon>
        <taxon>Lucilia</taxon>
    </lineage>
</organism>
<evidence type="ECO:0000313" key="2">
    <source>
        <dbReference type="Proteomes" id="UP000037069"/>
    </source>
</evidence>
<dbReference type="STRING" id="7375.A0A0L0C7V7"/>
<dbReference type="AlphaFoldDB" id="A0A0L0C7V7"/>
<gene>
    <name evidence="1" type="ORF">FF38_06636</name>
</gene>
<comment type="caution">
    <text evidence="1">The sequence shown here is derived from an EMBL/GenBank/DDBJ whole genome shotgun (WGS) entry which is preliminary data.</text>
</comment>
<protein>
    <submittedName>
        <fullName evidence="1">Uncharacterized protein</fullName>
    </submittedName>
</protein>
<accession>A0A0L0C7V7</accession>
<sequence>MRDKLNTEFLRRRKGKSTLTGTDVAEYFIPHQKFDHIWAHELLASKNYDNYDPPIELKCKKSNEQQSIIKADGEEIEQLPYREPHTKILPLDQQLANIQQDIEIRQKLAKNFAQREFPWYIERPSYENDFQITQELKEIFNKPFEYEILRNIKRYQCNLMIIDVASDIPLRNLESWLKFSPYVALITVIHDKELYGKLTNFNCAFQSVLMEKDEDYTWHEELNYSLELGVNRAKELFLFEDAGKSFVFIFSNNRGICVVSYVICCTLKTSKSSSSFTATSATVITLLPSPPSTTCSFLLQKKKHEICHCHCRVSCPHFKMLLLLLPPTTSRTLTLMQLFIQNYYIQQY</sequence>
<dbReference type="EMBL" id="JRES01000891">
    <property type="protein sequence ID" value="KNC27489.1"/>
    <property type="molecule type" value="Genomic_DNA"/>
</dbReference>